<proteinExistence type="predicted"/>
<feature type="non-terminal residue" evidence="1">
    <location>
        <position position="52"/>
    </location>
</feature>
<accession>A0A0C2WHZ9</accession>
<evidence type="ECO:0000313" key="2">
    <source>
        <dbReference type="Proteomes" id="UP000054549"/>
    </source>
</evidence>
<dbReference type="Proteomes" id="UP000054549">
    <property type="component" value="Unassembled WGS sequence"/>
</dbReference>
<feature type="non-terminal residue" evidence="1">
    <location>
        <position position="1"/>
    </location>
</feature>
<dbReference type="OrthoDB" id="3222357at2759"/>
<name>A0A0C2WHZ9_AMAMK</name>
<gene>
    <name evidence="1" type="ORF">M378DRAFT_40062</name>
</gene>
<evidence type="ECO:0000313" key="1">
    <source>
        <dbReference type="EMBL" id="KIL56276.1"/>
    </source>
</evidence>
<dbReference type="InterPro" id="IPR040521">
    <property type="entry name" value="KDZ"/>
</dbReference>
<dbReference type="EMBL" id="KN818434">
    <property type="protein sequence ID" value="KIL56276.1"/>
    <property type="molecule type" value="Genomic_DNA"/>
</dbReference>
<dbReference type="InParanoid" id="A0A0C2WHZ9"/>
<sequence length="52" mass="5672">QLPTSLAVDRAIGLFHVHAHKDECFFRYATSFIPGAGVVAGEILESLWSSLN</sequence>
<dbReference type="AlphaFoldDB" id="A0A0C2WHZ9"/>
<dbReference type="HOGENOM" id="CLU_003703_5_3_1"/>
<keyword evidence="2" id="KW-1185">Reference proteome</keyword>
<protein>
    <submittedName>
        <fullName evidence="1">Uncharacterized protein</fullName>
    </submittedName>
</protein>
<organism evidence="1 2">
    <name type="scientific">Amanita muscaria (strain Koide BX008)</name>
    <dbReference type="NCBI Taxonomy" id="946122"/>
    <lineage>
        <taxon>Eukaryota</taxon>
        <taxon>Fungi</taxon>
        <taxon>Dikarya</taxon>
        <taxon>Basidiomycota</taxon>
        <taxon>Agaricomycotina</taxon>
        <taxon>Agaricomycetes</taxon>
        <taxon>Agaricomycetidae</taxon>
        <taxon>Agaricales</taxon>
        <taxon>Pluteineae</taxon>
        <taxon>Amanitaceae</taxon>
        <taxon>Amanita</taxon>
    </lineage>
</organism>
<reference evidence="1 2" key="1">
    <citation type="submission" date="2014-04" db="EMBL/GenBank/DDBJ databases">
        <title>Evolutionary Origins and Diversification of the Mycorrhizal Mutualists.</title>
        <authorList>
            <consortium name="DOE Joint Genome Institute"/>
            <consortium name="Mycorrhizal Genomics Consortium"/>
            <person name="Kohler A."/>
            <person name="Kuo A."/>
            <person name="Nagy L.G."/>
            <person name="Floudas D."/>
            <person name="Copeland A."/>
            <person name="Barry K.W."/>
            <person name="Cichocki N."/>
            <person name="Veneault-Fourrey C."/>
            <person name="LaButti K."/>
            <person name="Lindquist E.A."/>
            <person name="Lipzen A."/>
            <person name="Lundell T."/>
            <person name="Morin E."/>
            <person name="Murat C."/>
            <person name="Riley R."/>
            <person name="Ohm R."/>
            <person name="Sun H."/>
            <person name="Tunlid A."/>
            <person name="Henrissat B."/>
            <person name="Grigoriev I.V."/>
            <person name="Hibbett D.S."/>
            <person name="Martin F."/>
        </authorList>
    </citation>
    <scope>NUCLEOTIDE SEQUENCE [LARGE SCALE GENOMIC DNA]</scope>
    <source>
        <strain evidence="1 2">Koide BX008</strain>
    </source>
</reference>
<dbReference type="Pfam" id="PF18758">
    <property type="entry name" value="KDZ"/>
    <property type="match status" value="1"/>
</dbReference>